<dbReference type="PANTHER" id="PTHR30136">
    <property type="entry name" value="HELIX-TURN-HELIX TRANSCRIPTIONAL REGULATOR, ICLR FAMILY"/>
    <property type="match status" value="1"/>
</dbReference>
<proteinExistence type="predicted"/>
<dbReference type="Gene3D" id="1.10.10.10">
    <property type="entry name" value="Winged helix-like DNA-binding domain superfamily/Winged helix DNA-binding domain"/>
    <property type="match status" value="1"/>
</dbReference>
<dbReference type="InterPro" id="IPR036390">
    <property type="entry name" value="WH_DNA-bd_sf"/>
</dbReference>
<evidence type="ECO:0000256" key="2">
    <source>
        <dbReference type="ARBA" id="ARBA00023125"/>
    </source>
</evidence>
<feature type="domain" description="IclR-ED" evidence="5">
    <location>
        <begin position="78"/>
        <end position="261"/>
    </location>
</feature>
<dbReference type="SMART" id="SM00346">
    <property type="entry name" value="HTH_ICLR"/>
    <property type="match status" value="1"/>
</dbReference>
<comment type="caution">
    <text evidence="6">The sequence shown here is derived from an EMBL/GenBank/DDBJ whole genome shotgun (WGS) entry which is preliminary data.</text>
</comment>
<keyword evidence="3" id="KW-0804">Transcription</keyword>
<keyword evidence="7" id="KW-1185">Reference proteome</keyword>
<dbReference type="InterPro" id="IPR012794">
    <property type="entry name" value="PcaR_PcaU"/>
</dbReference>
<organism evidence="6 7">
    <name type="scientific">Branchiibius cervicis</name>
    <dbReference type="NCBI Taxonomy" id="908252"/>
    <lineage>
        <taxon>Bacteria</taxon>
        <taxon>Bacillati</taxon>
        <taxon>Actinomycetota</taxon>
        <taxon>Actinomycetes</taxon>
        <taxon>Micrococcales</taxon>
        <taxon>Dermacoccaceae</taxon>
        <taxon>Branchiibius</taxon>
    </lineage>
</organism>
<reference evidence="7" key="1">
    <citation type="journal article" date="2019" name="Int. J. Syst. Evol. Microbiol.">
        <title>The Global Catalogue of Microorganisms (GCM) 10K type strain sequencing project: providing services to taxonomists for standard genome sequencing and annotation.</title>
        <authorList>
            <consortium name="The Broad Institute Genomics Platform"/>
            <consortium name="The Broad Institute Genome Sequencing Center for Infectious Disease"/>
            <person name="Wu L."/>
            <person name="Ma J."/>
        </authorList>
    </citation>
    <scope>NUCLEOTIDE SEQUENCE [LARGE SCALE GENOMIC DNA]</scope>
    <source>
        <strain evidence="7">NBRC 106593</strain>
    </source>
</reference>
<dbReference type="Gene3D" id="3.30.450.40">
    <property type="match status" value="1"/>
</dbReference>
<protein>
    <submittedName>
        <fullName evidence="6">IclR family transcriptional regulator C-terminal domain-containing protein</fullName>
    </submittedName>
</protein>
<evidence type="ECO:0000313" key="7">
    <source>
        <dbReference type="Proteomes" id="UP001596356"/>
    </source>
</evidence>
<dbReference type="InterPro" id="IPR050707">
    <property type="entry name" value="HTH_MetabolicPath_Reg"/>
</dbReference>
<dbReference type="Pfam" id="PF01614">
    <property type="entry name" value="IclR_C"/>
    <property type="match status" value="1"/>
</dbReference>
<name>A0ABW2AQA5_9MICO</name>
<evidence type="ECO:0000259" key="5">
    <source>
        <dbReference type="PROSITE" id="PS51078"/>
    </source>
</evidence>
<dbReference type="Pfam" id="PF09339">
    <property type="entry name" value="HTH_IclR"/>
    <property type="match status" value="1"/>
</dbReference>
<dbReference type="NCBIfam" id="TIGR02431">
    <property type="entry name" value="pcaR_pcaU"/>
    <property type="match status" value="1"/>
</dbReference>
<evidence type="ECO:0000256" key="1">
    <source>
        <dbReference type="ARBA" id="ARBA00023015"/>
    </source>
</evidence>
<dbReference type="Proteomes" id="UP001596356">
    <property type="component" value="Unassembled WGS sequence"/>
</dbReference>
<dbReference type="PROSITE" id="PS51078">
    <property type="entry name" value="ICLR_ED"/>
    <property type="match status" value="1"/>
</dbReference>
<keyword evidence="1" id="KW-0805">Transcription regulation</keyword>
<dbReference type="EMBL" id="JBHSWJ010000002">
    <property type="protein sequence ID" value="MFC6712943.1"/>
    <property type="molecule type" value="Genomic_DNA"/>
</dbReference>
<gene>
    <name evidence="6" type="ORF">ACFQBT_03425</name>
</gene>
<dbReference type="PANTHER" id="PTHR30136:SF34">
    <property type="entry name" value="TRANSCRIPTIONAL REGULATOR"/>
    <property type="match status" value="1"/>
</dbReference>
<dbReference type="InterPro" id="IPR029016">
    <property type="entry name" value="GAF-like_dom_sf"/>
</dbReference>
<dbReference type="RefSeq" id="WP_377820392.1">
    <property type="nucleotide sequence ID" value="NZ_JBHSWJ010000002.1"/>
</dbReference>
<dbReference type="SUPFAM" id="SSF55781">
    <property type="entry name" value="GAF domain-like"/>
    <property type="match status" value="1"/>
</dbReference>
<dbReference type="InterPro" id="IPR014757">
    <property type="entry name" value="Tscrpt_reg_IclR_C"/>
</dbReference>
<sequence>MTVDDADAPAAERDGRVQSLAKGLAVIQAFDAAHPEMTLSDVARRTGLTRATARRFLLTLMDLGYMRSDGRLFRLTPQLLNLGYAYLSSMKLPDIAQPHLQQLSERVGESSSVAVLDGSDIVYVARVALTRIMTVAITVGTRFPAYATSMGQVLLADLAPQELDRLLADVDLVPLTAHTVTDRGELARELAAVREHGYSLNDQQLELGLVSLAAPIRGSDGRVIAAVNVSTRAGTADQLRTEQFLPALLHAADVIGQDARLAGL</sequence>
<evidence type="ECO:0000313" key="6">
    <source>
        <dbReference type="EMBL" id="MFC6712943.1"/>
    </source>
</evidence>
<evidence type="ECO:0000256" key="3">
    <source>
        <dbReference type="ARBA" id="ARBA00023163"/>
    </source>
</evidence>
<dbReference type="SUPFAM" id="SSF46785">
    <property type="entry name" value="Winged helix' DNA-binding domain"/>
    <property type="match status" value="1"/>
</dbReference>
<feature type="domain" description="HTH iclR-type" evidence="4">
    <location>
        <begin position="17"/>
        <end position="77"/>
    </location>
</feature>
<keyword evidence="2" id="KW-0238">DNA-binding</keyword>
<dbReference type="PROSITE" id="PS51077">
    <property type="entry name" value="HTH_ICLR"/>
    <property type="match status" value="1"/>
</dbReference>
<dbReference type="InterPro" id="IPR005471">
    <property type="entry name" value="Tscrpt_reg_IclR_N"/>
</dbReference>
<accession>A0ABW2AQA5</accession>
<dbReference type="InterPro" id="IPR036388">
    <property type="entry name" value="WH-like_DNA-bd_sf"/>
</dbReference>
<evidence type="ECO:0000259" key="4">
    <source>
        <dbReference type="PROSITE" id="PS51077"/>
    </source>
</evidence>